<feature type="transmembrane region" description="Helical" evidence="4">
    <location>
        <begin position="106"/>
        <end position="127"/>
    </location>
</feature>
<feature type="transmembrane region" description="Helical" evidence="4">
    <location>
        <begin position="7"/>
        <end position="33"/>
    </location>
</feature>
<name>A0A2C8FDD7_9BACT</name>
<dbReference type="InterPro" id="IPR020846">
    <property type="entry name" value="MFS_dom"/>
</dbReference>
<sequence>MEAPRSLFNFGFVTLNILVLFAFSNLAVFFSFYDFLNQLPIPPQWYGLLIGIFSASALVIRPIISARLAPANALRAVALGLGLTVVSLLLYDHIESLFPLLLLRLLHGAAYVTVMSASVTLLMVFMPSDKSGQGFGIITIMTLLPYAVIPYILENGLAAVPQGIIYSYTALLMAPPAFLLFPLSKILRSMDAGPSGAATEAAKGSMWDNLRQPKVLMLLIANGLVFSVFSSMFFFLKTFTTMYGFGDPGLFFMAATGVMIATRLFFGPLFDRFDKGVLAAGSLLLFGLGVFMISIMDSLFVFYAASVVYGVGVGSATPLMNGLMFSISQPRFRGLNTNLMLEMVDAGFFVGPALCGLALAGGLGPGPILGVGVAVLIISATLMGLLKNSNQ</sequence>
<dbReference type="InterPro" id="IPR011701">
    <property type="entry name" value="MFS"/>
</dbReference>
<feature type="transmembrane region" description="Helical" evidence="4">
    <location>
        <begin position="165"/>
        <end position="183"/>
    </location>
</feature>
<keyword evidence="1 4" id="KW-0812">Transmembrane</keyword>
<protein>
    <recommendedName>
        <fullName evidence="5">Major facilitator superfamily (MFS) profile domain-containing protein</fullName>
    </recommendedName>
</protein>
<evidence type="ECO:0000256" key="2">
    <source>
        <dbReference type="ARBA" id="ARBA00022989"/>
    </source>
</evidence>
<feature type="transmembrane region" description="Helical" evidence="4">
    <location>
        <begin position="339"/>
        <end position="360"/>
    </location>
</feature>
<dbReference type="InterPro" id="IPR052714">
    <property type="entry name" value="MFS_Exporter"/>
</dbReference>
<keyword evidence="3 4" id="KW-0472">Membrane</keyword>
<dbReference type="PANTHER" id="PTHR23531">
    <property type="entry name" value="QUINOLENE RESISTANCE PROTEIN NORA"/>
    <property type="match status" value="1"/>
</dbReference>
<keyword evidence="2 4" id="KW-1133">Transmembrane helix</keyword>
<evidence type="ECO:0000256" key="3">
    <source>
        <dbReference type="ARBA" id="ARBA00023136"/>
    </source>
</evidence>
<dbReference type="Pfam" id="PF07690">
    <property type="entry name" value="MFS_1"/>
    <property type="match status" value="1"/>
</dbReference>
<evidence type="ECO:0000313" key="6">
    <source>
        <dbReference type="EMBL" id="SOB60663.1"/>
    </source>
</evidence>
<feature type="transmembrane region" description="Helical" evidence="4">
    <location>
        <begin position="278"/>
        <end position="296"/>
    </location>
</feature>
<feature type="transmembrane region" description="Helical" evidence="4">
    <location>
        <begin position="302"/>
        <end position="327"/>
    </location>
</feature>
<feature type="transmembrane region" description="Helical" evidence="4">
    <location>
        <begin position="215"/>
        <end position="236"/>
    </location>
</feature>
<evidence type="ECO:0000256" key="1">
    <source>
        <dbReference type="ARBA" id="ARBA00022692"/>
    </source>
</evidence>
<evidence type="ECO:0000256" key="4">
    <source>
        <dbReference type="SAM" id="Phobius"/>
    </source>
</evidence>
<dbReference type="Proteomes" id="UP000219215">
    <property type="component" value="Chromosome DPRO"/>
</dbReference>
<feature type="domain" description="Major facilitator superfamily (MFS) profile" evidence="5">
    <location>
        <begin position="177"/>
        <end position="391"/>
    </location>
</feature>
<dbReference type="KEGG" id="pprf:DPRO_3746"/>
<feature type="transmembrane region" description="Helical" evidence="4">
    <location>
        <begin position="45"/>
        <end position="64"/>
    </location>
</feature>
<feature type="transmembrane region" description="Helical" evidence="4">
    <location>
        <begin position="248"/>
        <end position="266"/>
    </location>
</feature>
<gene>
    <name evidence="6" type="ORF">DPRO_3746</name>
</gene>
<dbReference type="RefSeq" id="WP_097013356.1">
    <property type="nucleotide sequence ID" value="NZ_LT907975.1"/>
</dbReference>
<evidence type="ECO:0000313" key="7">
    <source>
        <dbReference type="Proteomes" id="UP000219215"/>
    </source>
</evidence>
<reference evidence="7" key="1">
    <citation type="submission" date="2017-09" db="EMBL/GenBank/DDBJ databases">
        <authorList>
            <person name="Regsiter A."/>
            <person name="William W."/>
        </authorList>
    </citation>
    <scope>NUCLEOTIDE SEQUENCE [LARGE SCALE GENOMIC DNA]</scope>
    <source>
        <strain evidence="7">500-1</strain>
    </source>
</reference>
<dbReference type="InterPro" id="IPR036259">
    <property type="entry name" value="MFS_trans_sf"/>
</dbReference>
<accession>A0A2C8FDD7</accession>
<feature type="transmembrane region" description="Helical" evidence="4">
    <location>
        <begin position="366"/>
        <end position="386"/>
    </location>
</feature>
<organism evidence="6 7">
    <name type="scientific">Pseudodesulfovibrio profundus</name>
    <dbReference type="NCBI Taxonomy" id="57320"/>
    <lineage>
        <taxon>Bacteria</taxon>
        <taxon>Pseudomonadati</taxon>
        <taxon>Thermodesulfobacteriota</taxon>
        <taxon>Desulfovibrionia</taxon>
        <taxon>Desulfovibrionales</taxon>
        <taxon>Desulfovibrionaceae</taxon>
    </lineage>
</organism>
<dbReference type="PROSITE" id="PS50850">
    <property type="entry name" value="MFS"/>
    <property type="match status" value="1"/>
</dbReference>
<proteinExistence type="predicted"/>
<keyword evidence="7" id="KW-1185">Reference proteome</keyword>
<feature type="transmembrane region" description="Helical" evidence="4">
    <location>
        <begin position="76"/>
        <end position="94"/>
    </location>
</feature>
<feature type="transmembrane region" description="Helical" evidence="4">
    <location>
        <begin position="134"/>
        <end position="153"/>
    </location>
</feature>
<dbReference type="Gene3D" id="1.20.1250.20">
    <property type="entry name" value="MFS general substrate transporter like domains"/>
    <property type="match status" value="1"/>
</dbReference>
<dbReference type="SUPFAM" id="SSF103473">
    <property type="entry name" value="MFS general substrate transporter"/>
    <property type="match status" value="1"/>
</dbReference>
<dbReference type="AlphaFoldDB" id="A0A2C8FDD7"/>
<dbReference type="EMBL" id="LT907975">
    <property type="protein sequence ID" value="SOB60663.1"/>
    <property type="molecule type" value="Genomic_DNA"/>
</dbReference>
<evidence type="ECO:0000259" key="5">
    <source>
        <dbReference type="PROSITE" id="PS50850"/>
    </source>
</evidence>
<dbReference type="PANTHER" id="PTHR23531:SF1">
    <property type="entry name" value="QUINOLENE RESISTANCE PROTEIN NORA"/>
    <property type="match status" value="1"/>
</dbReference>
<dbReference type="GO" id="GO:0022857">
    <property type="term" value="F:transmembrane transporter activity"/>
    <property type="evidence" value="ECO:0007669"/>
    <property type="project" value="InterPro"/>
</dbReference>
<dbReference type="OrthoDB" id="5421104at2"/>